<accession>A0A482XC57</accession>
<evidence type="ECO:0000313" key="3">
    <source>
        <dbReference type="Proteomes" id="UP000291343"/>
    </source>
</evidence>
<sequence length="265" mass="30901">MYQKNQPIKNKKTPKKTIGLTKNMPTPSKRTPSKVSPFEMFIREKLSETKDTDLKTQPIKRKRLTFDVGSIITSDEAIKKMEVQQQDQLETEMRKSKGGIRTKSGKLLPKKGMPVIENKKKTKKLKTIVMSSDSEQECSEIELKDSSSEWNELTSEESDNENAQSEKVNLLLEKYYTVYYDETWYLAKLVDFYDEDSSKLKFLKKNLELFYWPPQGREETEIVKNQYILHGPVKLLGSGPFSLKRHEINLIDKKYKTMKKNKVKA</sequence>
<gene>
    <name evidence="2" type="ORF">LSTR_LSTR001528</name>
</gene>
<feature type="compositionally biased region" description="Polar residues" evidence="1">
    <location>
        <begin position="23"/>
        <end position="34"/>
    </location>
</feature>
<proteinExistence type="predicted"/>
<keyword evidence="3" id="KW-1185">Reference proteome</keyword>
<dbReference type="OrthoDB" id="6782850at2759"/>
<evidence type="ECO:0000313" key="2">
    <source>
        <dbReference type="EMBL" id="RZF43267.1"/>
    </source>
</evidence>
<dbReference type="EMBL" id="QKKF02012754">
    <property type="protein sequence ID" value="RZF43267.1"/>
    <property type="molecule type" value="Genomic_DNA"/>
</dbReference>
<dbReference type="InParanoid" id="A0A482XC57"/>
<comment type="caution">
    <text evidence="2">The sequence shown here is derived from an EMBL/GenBank/DDBJ whole genome shotgun (WGS) entry which is preliminary data.</text>
</comment>
<dbReference type="STRING" id="195883.A0A482XC57"/>
<organism evidence="2 3">
    <name type="scientific">Laodelphax striatellus</name>
    <name type="common">Small brown planthopper</name>
    <name type="synonym">Delphax striatella</name>
    <dbReference type="NCBI Taxonomy" id="195883"/>
    <lineage>
        <taxon>Eukaryota</taxon>
        <taxon>Metazoa</taxon>
        <taxon>Ecdysozoa</taxon>
        <taxon>Arthropoda</taxon>
        <taxon>Hexapoda</taxon>
        <taxon>Insecta</taxon>
        <taxon>Pterygota</taxon>
        <taxon>Neoptera</taxon>
        <taxon>Paraneoptera</taxon>
        <taxon>Hemiptera</taxon>
        <taxon>Auchenorrhyncha</taxon>
        <taxon>Fulgoroidea</taxon>
        <taxon>Delphacidae</taxon>
        <taxon>Criomorphinae</taxon>
        <taxon>Laodelphax</taxon>
    </lineage>
</organism>
<evidence type="ECO:0000256" key="1">
    <source>
        <dbReference type="SAM" id="MobiDB-lite"/>
    </source>
</evidence>
<dbReference type="AlphaFoldDB" id="A0A482XC57"/>
<feature type="region of interest" description="Disordered" evidence="1">
    <location>
        <begin position="144"/>
        <end position="163"/>
    </location>
</feature>
<name>A0A482XC57_LAOST</name>
<protein>
    <submittedName>
        <fullName evidence="2">Uncharacterized protein</fullName>
    </submittedName>
</protein>
<reference evidence="2 3" key="1">
    <citation type="journal article" date="2017" name="Gigascience">
        <title>Genome sequence of the small brown planthopper, Laodelphax striatellus.</title>
        <authorList>
            <person name="Zhu J."/>
            <person name="Jiang F."/>
            <person name="Wang X."/>
            <person name="Yang P."/>
            <person name="Bao Y."/>
            <person name="Zhao W."/>
            <person name="Wang W."/>
            <person name="Lu H."/>
            <person name="Wang Q."/>
            <person name="Cui N."/>
            <person name="Li J."/>
            <person name="Chen X."/>
            <person name="Luo L."/>
            <person name="Yu J."/>
            <person name="Kang L."/>
            <person name="Cui F."/>
        </authorList>
    </citation>
    <scope>NUCLEOTIDE SEQUENCE [LARGE SCALE GENOMIC DNA]</scope>
    <source>
        <strain evidence="2">Lst14</strain>
    </source>
</reference>
<dbReference type="Proteomes" id="UP000291343">
    <property type="component" value="Unassembled WGS sequence"/>
</dbReference>
<feature type="region of interest" description="Disordered" evidence="1">
    <location>
        <begin position="1"/>
        <end position="38"/>
    </location>
</feature>